<accession>A0A9Q0M3C0</accession>
<dbReference type="Proteomes" id="UP001142055">
    <property type="component" value="Chromosome 3"/>
</dbReference>
<dbReference type="PANTHER" id="PTHR12121:SF100">
    <property type="entry name" value="POLY(A)-SPECIFIC RIBONUCLEASE"/>
    <property type="match status" value="1"/>
</dbReference>
<dbReference type="OMA" id="NCETVES"/>
<evidence type="ECO:0000256" key="4">
    <source>
        <dbReference type="ARBA" id="ARBA00004496"/>
    </source>
</evidence>
<feature type="compositionally biased region" description="Basic and acidic residues" evidence="22">
    <location>
        <begin position="1"/>
        <end position="13"/>
    </location>
</feature>
<evidence type="ECO:0000256" key="9">
    <source>
        <dbReference type="ARBA" id="ARBA00022722"/>
    </source>
</evidence>
<dbReference type="GO" id="GO:0005634">
    <property type="term" value="C:nucleus"/>
    <property type="evidence" value="ECO:0007669"/>
    <property type="project" value="UniProtKB-SubCell"/>
</dbReference>
<keyword evidence="12" id="KW-0378">Hydrolase</keyword>
<keyword evidence="10" id="KW-0479">Metal-binding</keyword>
<dbReference type="InterPro" id="IPR050410">
    <property type="entry name" value="CCR4/nocturin_mRNA_transcr"/>
</dbReference>
<evidence type="ECO:0000256" key="8">
    <source>
        <dbReference type="ARBA" id="ARBA00022614"/>
    </source>
</evidence>
<feature type="region of interest" description="Disordered" evidence="22">
    <location>
        <begin position="331"/>
        <end position="353"/>
    </location>
</feature>
<evidence type="ECO:0000256" key="13">
    <source>
        <dbReference type="ARBA" id="ARBA00022839"/>
    </source>
</evidence>
<evidence type="ECO:0000256" key="16">
    <source>
        <dbReference type="ARBA" id="ARBA00023015"/>
    </source>
</evidence>
<feature type="compositionally biased region" description="Low complexity" evidence="22">
    <location>
        <begin position="331"/>
        <end position="352"/>
    </location>
</feature>
<evidence type="ECO:0000256" key="7">
    <source>
        <dbReference type="ARBA" id="ARBA00022490"/>
    </source>
</evidence>
<evidence type="ECO:0000256" key="14">
    <source>
        <dbReference type="ARBA" id="ARBA00022842"/>
    </source>
</evidence>
<keyword evidence="18" id="KW-0539">Nucleus</keyword>
<keyword evidence="15" id="KW-0694">RNA-binding</keyword>
<dbReference type="Gene3D" id="3.80.10.10">
    <property type="entry name" value="Ribonuclease Inhibitor"/>
    <property type="match status" value="1"/>
</dbReference>
<evidence type="ECO:0000313" key="25">
    <source>
        <dbReference type="Proteomes" id="UP001142055"/>
    </source>
</evidence>
<comment type="similarity">
    <text evidence="5">Belongs to the CCR4/nocturin family.</text>
</comment>
<evidence type="ECO:0000259" key="23">
    <source>
        <dbReference type="Pfam" id="PF03372"/>
    </source>
</evidence>
<dbReference type="SUPFAM" id="SSF52058">
    <property type="entry name" value="L domain-like"/>
    <property type="match status" value="1"/>
</dbReference>
<keyword evidence="11" id="KW-0677">Repeat</keyword>
<evidence type="ECO:0000256" key="3">
    <source>
        <dbReference type="ARBA" id="ARBA00004123"/>
    </source>
</evidence>
<comment type="subcellular location">
    <subcellularLocation>
        <location evidence="4">Cytoplasm</location>
    </subcellularLocation>
    <subcellularLocation>
        <location evidence="3">Nucleus</location>
    </subcellularLocation>
</comment>
<organism evidence="24 25">
    <name type="scientific">Blomia tropicalis</name>
    <name type="common">Mite</name>
    <dbReference type="NCBI Taxonomy" id="40697"/>
    <lineage>
        <taxon>Eukaryota</taxon>
        <taxon>Metazoa</taxon>
        <taxon>Ecdysozoa</taxon>
        <taxon>Arthropoda</taxon>
        <taxon>Chelicerata</taxon>
        <taxon>Arachnida</taxon>
        <taxon>Acari</taxon>
        <taxon>Acariformes</taxon>
        <taxon>Sarcoptiformes</taxon>
        <taxon>Astigmata</taxon>
        <taxon>Glycyphagoidea</taxon>
        <taxon>Echimyopodidae</taxon>
        <taxon>Blomia</taxon>
    </lineage>
</organism>
<feature type="region of interest" description="Disordered" evidence="22">
    <location>
        <begin position="1"/>
        <end position="20"/>
    </location>
</feature>
<dbReference type="InterPro" id="IPR005135">
    <property type="entry name" value="Endo/exonuclease/phosphatase"/>
</dbReference>
<keyword evidence="17" id="KW-0804">Transcription</keyword>
<reference evidence="24" key="1">
    <citation type="submission" date="2022-12" db="EMBL/GenBank/DDBJ databases">
        <title>Genome assemblies of Blomia tropicalis.</title>
        <authorList>
            <person name="Cui Y."/>
        </authorList>
    </citation>
    <scope>NUCLEOTIDE SEQUENCE</scope>
    <source>
        <tissue evidence="24">Adult mites</tissue>
    </source>
</reference>
<keyword evidence="16" id="KW-0805">Transcription regulation</keyword>
<evidence type="ECO:0000256" key="20">
    <source>
        <dbReference type="ARBA" id="ARBA00031469"/>
    </source>
</evidence>
<dbReference type="EC" id="3.1.13.4" evidence="6"/>
<keyword evidence="8" id="KW-0433">Leucine-rich repeat</keyword>
<feature type="region of interest" description="Disordered" evidence="22">
    <location>
        <begin position="1196"/>
        <end position="1216"/>
    </location>
</feature>
<dbReference type="Pfam" id="PF03372">
    <property type="entry name" value="Exo_endo_phos"/>
    <property type="match status" value="1"/>
</dbReference>
<evidence type="ECO:0000256" key="19">
    <source>
        <dbReference type="ARBA" id="ARBA00030493"/>
    </source>
</evidence>
<feature type="compositionally biased region" description="Low complexity" evidence="22">
    <location>
        <begin position="281"/>
        <end position="299"/>
    </location>
</feature>
<evidence type="ECO:0000256" key="12">
    <source>
        <dbReference type="ARBA" id="ARBA00022801"/>
    </source>
</evidence>
<keyword evidence="9" id="KW-0540">Nuclease</keyword>
<protein>
    <recommendedName>
        <fullName evidence="6">poly(A)-specific ribonuclease</fullName>
        <ecNumber evidence="6">3.1.13.4</ecNumber>
    </recommendedName>
    <alternativeName>
        <fullName evidence="19">Carbon catabolite repressor protein 4</fullName>
    </alternativeName>
    <alternativeName>
        <fullName evidence="20">Cytoplasmic deadenylase</fullName>
    </alternativeName>
    <alternativeName>
        <fullName evidence="21">Glucose-repressible alcohol dehydrogenase transcriptional effector</fullName>
    </alternativeName>
</protein>
<keyword evidence="25" id="KW-1185">Reference proteome</keyword>
<dbReference type="PROSITE" id="PS51450">
    <property type="entry name" value="LRR"/>
    <property type="match status" value="1"/>
</dbReference>
<comment type="catalytic activity">
    <reaction evidence="1">
        <text>Exonucleolytic cleavage of poly(A) to 5'-AMP.</text>
        <dbReference type="EC" id="3.1.13.4"/>
    </reaction>
</comment>
<evidence type="ECO:0000256" key="17">
    <source>
        <dbReference type="ARBA" id="ARBA00023163"/>
    </source>
</evidence>
<dbReference type="InterPro" id="IPR036691">
    <property type="entry name" value="Endo/exonu/phosph_ase_sf"/>
</dbReference>
<feature type="domain" description="Endonuclease/exonuclease/phosphatase" evidence="23">
    <location>
        <begin position="836"/>
        <end position="1178"/>
    </location>
</feature>
<keyword evidence="13" id="KW-0269">Exonuclease</keyword>
<dbReference type="FunFam" id="3.60.10.10:FF:000002">
    <property type="entry name" value="CCR4-NOT transcription complex subunit 6 like"/>
    <property type="match status" value="1"/>
</dbReference>
<dbReference type="GO" id="GO:0003723">
    <property type="term" value="F:RNA binding"/>
    <property type="evidence" value="ECO:0007669"/>
    <property type="project" value="UniProtKB-KW"/>
</dbReference>
<dbReference type="GO" id="GO:0004535">
    <property type="term" value="F:poly(A)-specific ribonuclease activity"/>
    <property type="evidence" value="ECO:0007669"/>
    <property type="project" value="UniProtKB-EC"/>
</dbReference>
<dbReference type="SUPFAM" id="SSF56219">
    <property type="entry name" value="DNase I-like"/>
    <property type="match status" value="1"/>
</dbReference>
<evidence type="ECO:0000256" key="5">
    <source>
        <dbReference type="ARBA" id="ARBA00010774"/>
    </source>
</evidence>
<dbReference type="InterPro" id="IPR003591">
    <property type="entry name" value="Leu-rich_rpt_typical-subtyp"/>
</dbReference>
<dbReference type="Pfam" id="PF13855">
    <property type="entry name" value="LRR_8"/>
    <property type="match status" value="1"/>
</dbReference>
<feature type="compositionally biased region" description="Low complexity" evidence="22">
    <location>
        <begin position="1198"/>
        <end position="1216"/>
    </location>
</feature>
<evidence type="ECO:0000256" key="21">
    <source>
        <dbReference type="ARBA" id="ARBA00033317"/>
    </source>
</evidence>
<comment type="caution">
    <text evidence="24">The sequence shown here is derived from an EMBL/GenBank/DDBJ whole genome shotgun (WGS) entry which is preliminary data.</text>
</comment>
<proteinExistence type="inferred from homology"/>
<name>A0A9Q0M3C0_BLOTA</name>
<keyword evidence="7" id="KW-0963">Cytoplasm</keyword>
<sequence length="1216" mass="135975">MSRPGHRDREKYEPPNPRRNHVILQADAESNGKDTAWFELEITGSVRNLSPQLWAFTHLTALYLNENCLTRVPPDICRLTSLQHLDLSSNKLRSLPSEIGDLIMLRELLLNHNILRCLPYELGKLFQIQNLGLKGNPLTQELLVIYNEPNGTQKLLAYLLDNLPAPMSISDLFVGEGSSFDSIELHSNKIGNLPFANQSVNNLSQFKEPSSPVNSFRPFGLCSSEFLPQTLKFDTSSEPIGYGSLKFPPQVGIPNLGTTNQNNDRLALSSLGSPSPISFYSSDSSSSASTSPPTSNPHSEMSDLGFSMARLALHAEGAPIIVCEENGIGSKRNSSGSSLTSSNGTNVTNNGRSTRRRYYRLLHSLPPPHSGSSFPYSEVDAFSYSATSLSTAYHRYQQNVAYFYQHHPSLYQGPIIPTAEASFQHHYQQQSQQLQYQQNQYMLHHHYYHHVHYHHHLHSKQSQPPQFNMCVEDNVEASFGRNESTMSLAENTCCDYRQRQTNANTQSSDLVHSSILKGTDLIFHHDQSDLLKRQFRPIGSEMAKNRNQLATVFQSNAALSDSQSYNTPSATLAQTLFKELIDETSSLDGCSLDDASDSIYSSVSTSPCSSSSSSSTSSNSSCKVEAKNTLTRDQICDVRHDLSAHNSSVCTPTTLSAKSSPMCSLTVSSLDEISLTSSLPSSPSSFTSSSSLIFSTELHQNSSQSSLASLVDSDYTTTEYIQNIKPVKLPRTIKARKRKKKEKPTIRNLSSNLVSFKSNQTQNGSHFETYPIKRNYLHLSINRIQLLPNWINLHICFSLFDSYKNLVPNSTPPQRPWIPLKKPSESNIANVFTVMCYNVLCDKYATRQLYGYCPNWALSWDYRRNAIMQEIKNFDADIISLQEVETEQFFNYFKPQLAVCGYDGIFSPKSRAKTMTESERRHVDGCAIFFKTDKFSLVKEHLIEFNQLAMANAEGSDNMLNRVMTKDNIGLVALLQTKDGDSDNLSEPSMAAGQPLVVCTAHIHWDPEYCDVKLIQTMMLMHELRTFVDEAATMFRLNSSGAKVDPASLVPLILCCDLNSLPNSGVVEFLNKGRIAVDHVDFKELAYKDCLRKLFPIVSENLKGNSNDYSHSFDLIKAYKDDVMPFTNYTYEFKGVIDYIFCSKMMLNVLGVLGPLDTNWLRENKIYGCPHQYIPSDHFPLVAELEMTPSKLSPGLVSSNTGSNASGAANGHLIRR</sequence>
<evidence type="ECO:0000256" key="15">
    <source>
        <dbReference type="ARBA" id="ARBA00022884"/>
    </source>
</evidence>
<evidence type="ECO:0000256" key="10">
    <source>
        <dbReference type="ARBA" id="ARBA00022723"/>
    </source>
</evidence>
<evidence type="ECO:0000256" key="18">
    <source>
        <dbReference type="ARBA" id="ARBA00023242"/>
    </source>
</evidence>
<evidence type="ECO:0000256" key="2">
    <source>
        <dbReference type="ARBA" id="ARBA00001946"/>
    </source>
</evidence>
<dbReference type="CDD" id="cd09097">
    <property type="entry name" value="Deadenylase_CCR4"/>
    <property type="match status" value="1"/>
</dbReference>
<dbReference type="InterPro" id="IPR032675">
    <property type="entry name" value="LRR_dom_sf"/>
</dbReference>
<dbReference type="Gene3D" id="3.60.10.10">
    <property type="entry name" value="Endonuclease/exonuclease/phosphatase"/>
    <property type="match status" value="1"/>
</dbReference>
<dbReference type="EMBL" id="JAPWDV010000003">
    <property type="protein sequence ID" value="KAJ6217122.1"/>
    <property type="molecule type" value="Genomic_DNA"/>
</dbReference>
<dbReference type="PANTHER" id="PTHR12121">
    <property type="entry name" value="CARBON CATABOLITE REPRESSOR PROTEIN 4"/>
    <property type="match status" value="1"/>
</dbReference>
<gene>
    <name evidence="24" type="ORF">RDWZM_008279</name>
</gene>
<keyword evidence="14" id="KW-0460">Magnesium</keyword>
<comment type="cofactor">
    <cofactor evidence="2">
        <name>Mg(2+)</name>
        <dbReference type="ChEBI" id="CHEBI:18420"/>
    </cofactor>
</comment>
<evidence type="ECO:0000256" key="22">
    <source>
        <dbReference type="SAM" id="MobiDB-lite"/>
    </source>
</evidence>
<evidence type="ECO:0000256" key="1">
    <source>
        <dbReference type="ARBA" id="ARBA00001663"/>
    </source>
</evidence>
<dbReference type="GO" id="GO:0005737">
    <property type="term" value="C:cytoplasm"/>
    <property type="evidence" value="ECO:0007669"/>
    <property type="project" value="UniProtKB-SubCell"/>
</dbReference>
<dbReference type="AlphaFoldDB" id="A0A9Q0M3C0"/>
<evidence type="ECO:0000256" key="6">
    <source>
        <dbReference type="ARBA" id="ARBA00012161"/>
    </source>
</evidence>
<evidence type="ECO:0000313" key="24">
    <source>
        <dbReference type="EMBL" id="KAJ6217122.1"/>
    </source>
</evidence>
<evidence type="ECO:0000256" key="11">
    <source>
        <dbReference type="ARBA" id="ARBA00022737"/>
    </source>
</evidence>
<feature type="region of interest" description="Disordered" evidence="22">
    <location>
        <begin position="281"/>
        <end position="302"/>
    </location>
</feature>
<dbReference type="GO" id="GO:0046872">
    <property type="term" value="F:metal ion binding"/>
    <property type="evidence" value="ECO:0007669"/>
    <property type="project" value="UniProtKB-KW"/>
</dbReference>
<dbReference type="SMART" id="SM00369">
    <property type="entry name" value="LRR_TYP"/>
    <property type="match status" value="3"/>
</dbReference>
<dbReference type="InterPro" id="IPR001611">
    <property type="entry name" value="Leu-rich_rpt"/>
</dbReference>